<evidence type="ECO:0000313" key="3">
    <source>
        <dbReference type="EMBL" id="TBN00479.1"/>
    </source>
</evidence>
<organism evidence="3 4">
    <name type="scientific">Hyunsoonleella flava</name>
    <dbReference type="NCBI Taxonomy" id="2527939"/>
    <lineage>
        <taxon>Bacteria</taxon>
        <taxon>Pseudomonadati</taxon>
        <taxon>Bacteroidota</taxon>
        <taxon>Flavobacteriia</taxon>
        <taxon>Flavobacteriales</taxon>
        <taxon>Flavobacteriaceae</taxon>
    </lineage>
</organism>
<dbReference type="SUPFAM" id="SSF55347">
    <property type="entry name" value="Glyceraldehyde-3-phosphate dehydrogenase-like, C-terminal domain"/>
    <property type="match status" value="1"/>
</dbReference>
<evidence type="ECO:0000313" key="4">
    <source>
        <dbReference type="Proteomes" id="UP000291142"/>
    </source>
</evidence>
<dbReference type="Pfam" id="PF01408">
    <property type="entry name" value="GFO_IDH_MocA"/>
    <property type="match status" value="1"/>
</dbReference>
<dbReference type="PANTHER" id="PTHR43708">
    <property type="entry name" value="CONSERVED EXPRESSED OXIDOREDUCTASE (EUROFUNG)"/>
    <property type="match status" value="1"/>
</dbReference>
<gene>
    <name evidence="3" type="ORF">EYD45_14095</name>
</gene>
<dbReference type="Gene3D" id="3.30.360.10">
    <property type="entry name" value="Dihydrodipicolinate Reductase, domain 2"/>
    <property type="match status" value="1"/>
</dbReference>
<dbReference type="InterPro" id="IPR036291">
    <property type="entry name" value="NAD(P)-bd_dom_sf"/>
</dbReference>
<dbReference type="Proteomes" id="UP000291142">
    <property type="component" value="Unassembled WGS sequence"/>
</dbReference>
<evidence type="ECO:0000259" key="1">
    <source>
        <dbReference type="Pfam" id="PF01408"/>
    </source>
</evidence>
<dbReference type="SUPFAM" id="SSF51735">
    <property type="entry name" value="NAD(P)-binding Rossmann-fold domains"/>
    <property type="match status" value="1"/>
</dbReference>
<accession>A0A4Q9FC40</accession>
<dbReference type="InterPro" id="IPR000683">
    <property type="entry name" value="Gfo/Idh/MocA-like_OxRdtase_N"/>
</dbReference>
<reference evidence="3 4" key="1">
    <citation type="submission" date="2019-02" db="EMBL/GenBank/DDBJ databases">
        <title>Hyunsoonleella sp., isolated from marine sediment.</title>
        <authorList>
            <person name="Liu B.-T."/>
        </authorList>
    </citation>
    <scope>NUCLEOTIDE SEQUENCE [LARGE SCALE GENOMIC DNA]</scope>
    <source>
        <strain evidence="3 4">T58</strain>
    </source>
</reference>
<keyword evidence="4" id="KW-1185">Reference proteome</keyword>
<feature type="domain" description="GFO/IDH/MocA-like oxidoreductase" evidence="2">
    <location>
        <begin position="130"/>
        <end position="249"/>
    </location>
</feature>
<dbReference type="GO" id="GO:0000166">
    <property type="term" value="F:nucleotide binding"/>
    <property type="evidence" value="ECO:0007669"/>
    <property type="project" value="InterPro"/>
</dbReference>
<comment type="caution">
    <text evidence="3">The sequence shown here is derived from an EMBL/GenBank/DDBJ whole genome shotgun (WGS) entry which is preliminary data.</text>
</comment>
<proteinExistence type="predicted"/>
<dbReference type="PANTHER" id="PTHR43708:SF7">
    <property type="entry name" value="OXIDOREDUCTASE"/>
    <property type="match status" value="1"/>
</dbReference>
<protein>
    <submittedName>
        <fullName evidence="3">Oxidoreductase</fullName>
    </submittedName>
</protein>
<name>A0A4Q9FC40_9FLAO</name>
<feature type="domain" description="Gfo/Idh/MocA-like oxidoreductase N-terminal" evidence="1">
    <location>
        <begin position="6"/>
        <end position="118"/>
    </location>
</feature>
<dbReference type="Gene3D" id="3.40.50.720">
    <property type="entry name" value="NAD(P)-binding Rossmann-like Domain"/>
    <property type="match status" value="1"/>
</dbReference>
<dbReference type="Pfam" id="PF22725">
    <property type="entry name" value="GFO_IDH_MocA_C3"/>
    <property type="match status" value="1"/>
</dbReference>
<dbReference type="InterPro" id="IPR055170">
    <property type="entry name" value="GFO_IDH_MocA-like_dom"/>
</dbReference>
<dbReference type="EMBL" id="SIRT01000014">
    <property type="protein sequence ID" value="TBN00479.1"/>
    <property type="molecule type" value="Genomic_DNA"/>
</dbReference>
<evidence type="ECO:0000259" key="2">
    <source>
        <dbReference type="Pfam" id="PF22725"/>
    </source>
</evidence>
<sequence>MIQKIKTGVLSYGKSGSLFHCPFLELHSGFHLYAIVERTKKRAQLKYPQIKSYDAIDELLKDSEIELVVVNTPSATHFEFGLKAIQSGKHIIMEKPFTVTLDEAKELYKEAKKHNRLILPYQNRRYDSDYLSVKKVLETGILGDLIEVHFRYDRYIYALSDNAYKESPIAGNSIMYNLGAHSVDAAISLFGDPIEWRKSSGQFRPKTQIDDYAQIHLKYPKGLQVFITASLLVAHPMPAFVLYGKNGAYVKERADVQEDQLELGIKPNDKLFGIEEDGKEGILTYYENGINKTQERIPSIRSNYMNIFEDVYQAIRNNKPYLISESQILKQIEILE</sequence>
<dbReference type="AlphaFoldDB" id="A0A4Q9FC40"/>
<dbReference type="OrthoDB" id="9815825at2"/>
<dbReference type="InterPro" id="IPR051317">
    <property type="entry name" value="Gfo/Idh/MocA_oxidoreduct"/>
</dbReference>